<accession>A0ABS9DGQ2</accession>
<dbReference type="InterPro" id="IPR027417">
    <property type="entry name" value="P-loop_NTPase"/>
</dbReference>
<dbReference type="Gene3D" id="3.40.50.300">
    <property type="entry name" value="P-loop containing nucleotide triphosphate hydrolases"/>
    <property type="match status" value="1"/>
</dbReference>
<proteinExistence type="predicted"/>
<keyword evidence="2" id="KW-1185">Reference proteome</keyword>
<dbReference type="EMBL" id="JAKGCU010000005">
    <property type="protein sequence ID" value="MCF3938390.1"/>
    <property type="molecule type" value="Genomic_DNA"/>
</dbReference>
<dbReference type="SUPFAM" id="SSF52540">
    <property type="entry name" value="P-loop containing nucleoside triphosphate hydrolases"/>
    <property type="match status" value="1"/>
</dbReference>
<dbReference type="Pfam" id="PF13481">
    <property type="entry name" value="AAA_25"/>
    <property type="match status" value="1"/>
</dbReference>
<gene>
    <name evidence="1" type="ORF">L1892_08360</name>
</gene>
<sequence>MTEGYELTPEENRQHLKFLAGAMTPSEIAEDEQHSRWLIDGYLASSATMVTGEPESGKTALVAAMAAAVARGDSEFLGEPVESSGPVLVITTDPGERHEWRTRADDLDVPDDRWLIADFDPARWDAYLDIATEFGVALVVFDNVTGALSGGINDADPSEILRPLTRIVSAGVPVVALHHSAKSYRADNGRRISPDGPMGPTAYRAWRRHGIHVADVDGFGIERRRLTRKGNLGKRPDVVVDGELLDSAVRFSVVEPERKPERSSETLDRNAEIARWVVDHCQGVTQNRAGEMIADEFDGISKASAVSHLSRRTSFGALLARSGAGVATRWSLET</sequence>
<dbReference type="Proteomes" id="UP001108089">
    <property type="component" value="Unassembled WGS sequence"/>
</dbReference>
<organism evidence="1 2">
    <name type="scientific">Gordonia tangerina</name>
    <dbReference type="NCBI Taxonomy" id="2911060"/>
    <lineage>
        <taxon>Bacteria</taxon>
        <taxon>Bacillati</taxon>
        <taxon>Actinomycetota</taxon>
        <taxon>Actinomycetes</taxon>
        <taxon>Mycobacteriales</taxon>
        <taxon>Gordoniaceae</taxon>
        <taxon>Gordonia</taxon>
    </lineage>
</organism>
<reference evidence="1" key="1">
    <citation type="submission" date="2022-01" db="EMBL/GenBank/DDBJ databases">
        <title>Gordonia xiamenensis sp. nov., isolated from surface seawater in Xiamen.</title>
        <authorList>
            <person name="He Y.F."/>
        </authorList>
    </citation>
    <scope>NUCLEOTIDE SEQUENCE</scope>
    <source>
        <strain evidence="1">GW1C4-4</strain>
    </source>
</reference>
<evidence type="ECO:0000313" key="1">
    <source>
        <dbReference type="EMBL" id="MCF3938390.1"/>
    </source>
</evidence>
<comment type="caution">
    <text evidence="1">The sequence shown here is derived from an EMBL/GenBank/DDBJ whole genome shotgun (WGS) entry which is preliminary data.</text>
</comment>
<protein>
    <submittedName>
        <fullName evidence="1">AAA family ATPase</fullName>
    </submittedName>
</protein>
<name>A0ABS9DGQ2_9ACTN</name>
<dbReference type="RefSeq" id="WP_235723132.1">
    <property type="nucleotide sequence ID" value="NZ_JAKGCU010000005.1"/>
</dbReference>
<evidence type="ECO:0000313" key="2">
    <source>
        <dbReference type="Proteomes" id="UP001108089"/>
    </source>
</evidence>